<comment type="caution">
    <text evidence="1">The sequence shown here is derived from an EMBL/GenBank/DDBJ whole genome shotgun (WGS) entry which is preliminary data.</text>
</comment>
<keyword evidence="2" id="KW-1185">Reference proteome</keyword>
<evidence type="ECO:0000313" key="1">
    <source>
        <dbReference type="EMBL" id="KAJ7354214.1"/>
    </source>
</evidence>
<evidence type="ECO:0000313" key="2">
    <source>
        <dbReference type="Proteomes" id="UP001218218"/>
    </source>
</evidence>
<reference evidence="1" key="1">
    <citation type="submission" date="2023-03" db="EMBL/GenBank/DDBJ databases">
        <title>Massive genome expansion in bonnet fungi (Mycena s.s.) driven by repeated elements and novel gene families across ecological guilds.</title>
        <authorList>
            <consortium name="Lawrence Berkeley National Laboratory"/>
            <person name="Harder C.B."/>
            <person name="Miyauchi S."/>
            <person name="Viragh M."/>
            <person name="Kuo A."/>
            <person name="Thoen E."/>
            <person name="Andreopoulos B."/>
            <person name="Lu D."/>
            <person name="Skrede I."/>
            <person name="Drula E."/>
            <person name="Henrissat B."/>
            <person name="Morin E."/>
            <person name="Kohler A."/>
            <person name="Barry K."/>
            <person name="LaButti K."/>
            <person name="Morin E."/>
            <person name="Salamov A."/>
            <person name="Lipzen A."/>
            <person name="Mereny Z."/>
            <person name="Hegedus B."/>
            <person name="Baldrian P."/>
            <person name="Stursova M."/>
            <person name="Weitz H."/>
            <person name="Taylor A."/>
            <person name="Grigoriev I.V."/>
            <person name="Nagy L.G."/>
            <person name="Martin F."/>
            <person name="Kauserud H."/>
        </authorList>
    </citation>
    <scope>NUCLEOTIDE SEQUENCE</scope>
    <source>
        <strain evidence="1">CBHHK002</strain>
    </source>
</reference>
<protein>
    <submittedName>
        <fullName evidence="1">Uncharacterized protein</fullName>
    </submittedName>
</protein>
<dbReference type="AlphaFoldDB" id="A0AAD7ABD1"/>
<name>A0AAD7ABD1_9AGAR</name>
<dbReference type="EMBL" id="JARIHO010000010">
    <property type="protein sequence ID" value="KAJ7354214.1"/>
    <property type="molecule type" value="Genomic_DNA"/>
</dbReference>
<sequence length="149" mass="17100">VPESGAEVDPKIRDSPFNQTWKPLQKNLPRPLKKMLLAARTFCLTLDAIALSKDLKEELPIFFHTGIKKGRTRHNNSECARCLRDNHNMRTTGDALAIVERNYFRHSRRKNCACGSCREDRGRGCISPYLCQEEAVKFLDGLAEKWDPR</sequence>
<accession>A0AAD7ABD1</accession>
<dbReference type="Proteomes" id="UP001218218">
    <property type="component" value="Unassembled WGS sequence"/>
</dbReference>
<organism evidence="1 2">
    <name type="scientific">Mycena albidolilacea</name>
    <dbReference type="NCBI Taxonomy" id="1033008"/>
    <lineage>
        <taxon>Eukaryota</taxon>
        <taxon>Fungi</taxon>
        <taxon>Dikarya</taxon>
        <taxon>Basidiomycota</taxon>
        <taxon>Agaricomycotina</taxon>
        <taxon>Agaricomycetes</taxon>
        <taxon>Agaricomycetidae</taxon>
        <taxon>Agaricales</taxon>
        <taxon>Marasmiineae</taxon>
        <taxon>Mycenaceae</taxon>
        <taxon>Mycena</taxon>
    </lineage>
</organism>
<feature type="non-terminal residue" evidence="1">
    <location>
        <position position="1"/>
    </location>
</feature>
<proteinExistence type="predicted"/>
<feature type="non-terminal residue" evidence="1">
    <location>
        <position position="149"/>
    </location>
</feature>
<gene>
    <name evidence="1" type="ORF">DFH08DRAFT_631135</name>
</gene>